<keyword evidence="1" id="KW-1133">Transmembrane helix</keyword>
<feature type="transmembrane region" description="Helical" evidence="1">
    <location>
        <begin position="28"/>
        <end position="47"/>
    </location>
</feature>
<organism evidence="2 3">
    <name type="scientific">Lojkania enalia</name>
    <dbReference type="NCBI Taxonomy" id="147567"/>
    <lineage>
        <taxon>Eukaryota</taxon>
        <taxon>Fungi</taxon>
        <taxon>Dikarya</taxon>
        <taxon>Ascomycota</taxon>
        <taxon>Pezizomycotina</taxon>
        <taxon>Dothideomycetes</taxon>
        <taxon>Pleosporomycetidae</taxon>
        <taxon>Pleosporales</taxon>
        <taxon>Pleosporales incertae sedis</taxon>
        <taxon>Lojkania</taxon>
    </lineage>
</organism>
<evidence type="ECO:0000313" key="3">
    <source>
        <dbReference type="Proteomes" id="UP000800093"/>
    </source>
</evidence>
<comment type="caution">
    <text evidence="2">The sequence shown here is derived from an EMBL/GenBank/DDBJ whole genome shotgun (WGS) entry which is preliminary data.</text>
</comment>
<keyword evidence="3" id="KW-1185">Reference proteome</keyword>
<keyword evidence="1" id="KW-0812">Transmembrane</keyword>
<accession>A0A9P4K560</accession>
<dbReference type="Proteomes" id="UP000800093">
    <property type="component" value="Unassembled WGS sequence"/>
</dbReference>
<evidence type="ECO:0000313" key="2">
    <source>
        <dbReference type="EMBL" id="KAF2262328.1"/>
    </source>
</evidence>
<dbReference type="EMBL" id="ML986641">
    <property type="protein sequence ID" value="KAF2262328.1"/>
    <property type="molecule type" value="Genomic_DNA"/>
</dbReference>
<proteinExistence type="predicted"/>
<protein>
    <submittedName>
        <fullName evidence="2">Uncharacterized protein</fullName>
    </submittedName>
</protein>
<sequence>MSLQNMRTTLNGCDDIPNLVRDLLVGGLLFNSLFFFGTATETALVSFNPRKQDLSYPSYAVVSLSP</sequence>
<name>A0A9P4K560_9PLEO</name>
<keyword evidence="1" id="KW-0472">Membrane</keyword>
<evidence type="ECO:0000256" key="1">
    <source>
        <dbReference type="SAM" id="Phobius"/>
    </source>
</evidence>
<gene>
    <name evidence="2" type="ORF">CC78DRAFT_318955</name>
</gene>
<reference evidence="3" key="1">
    <citation type="journal article" date="2020" name="Stud. Mycol.">
        <title>101 Dothideomycetes genomes: A test case for predicting lifestyles and emergence of pathogens.</title>
        <authorList>
            <person name="Haridas S."/>
            <person name="Albert R."/>
            <person name="Binder M."/>
            <person name="Bloem J."/>
            <person name="LaButti K."/>
            <person name="Salamov A."/>
            <person name="Andreopoulos B."/>
            <person name="Baker S."/>
            <person name="Barry K."/>
            <person name="Bills G."/>
            <person name="Bluhm B."/>
            <person name="Cannon C."/>
            <person name="Castanera R."/>
            <person name="Culley D."/>
            <person name="Daum C."/>
            <person name="Ezra D."/>
            <person name="Gonzalez J."/>
            <person name="Henrissat B."/>
            <person name="Kuo A."/>
            <person name="Liang C."/>
            <person name="Lipzen A."/>
            <person name="Lutzoni F."/>
            <person name="Magnuson J."/>
            <person name="Mondo S."/>
            <person name="Nolan M."/>
            <person name="Ohm R."/>
            <person name="Pangilinan J."/>
            <person name="Park H.-J."/>
            <person name="Ramirez L."/>
            <person name="Alfaro M."/>
            <person name="Sun H."/>
            <person name="Tritt A."/>
            <person name="Yoshinaga Y."/>
            <person name="Zwiers L.-H."/>
            <person name="Turgeon B."/>
            <person name="Goodwin S."/>
            <person name="Spatafora J."/>
            <person name="Crous P."/>
            <person name="Grigoriev I."/>
        </authorList>
    </citation>
    <scope>NUCLEOTIDE SEQUENCE [LARGE SCALE GENOMIC DNA]</scope>
    <source>
        <strain evidence="3">CBS 304.66</strain>
    </source>
</reference>
<dbReference type="AlphaFoldDB" id="A0A9P4K560"/>